<evidence type="ECO:0000313" key="3">
    <source>
        <dbReference type="Proteomes" id="UP001230207"/>
    </source>
</evidence>
<organism evidence="2 3">
    <name type="scientific">Pararhizobium capsulatum DSM 1112</name>
    <dbReference type="NCBI Taxonomy" id="1121113"/>
    <lineage>
        <taxon>Bacteria</taxon>
        <taxon>Pseudomonadati</taxon>
        <taxon>Pseudomonadota</taxon>
        <taxon>Alphaproteobacteria</taxon>
        <taxon>Hyphomicrobiales</taxon>
        <taxon>Rhizobiaceae</taxon>
        <taxon>Rhizobium/Agrobacterium group</taxon>
        <taxon>Pararhizobium</taxon>
    </lineage>
</organism>
<comment type="caution">
    <text evidence="2">The sequence shown here is derived from an EMBL/GenBank/DDBJ whole genome shotgun (WGS) entry which is preliminary data.</text>
</comment>
<evidence type="ECO:0000313" key="2">
    <source>
        <dbReference type="EMBL" id="MDQ0319692.1"/>
    </source>
</evidence>
<keyword evidence="1" id="KW-0732">Signal</keyword>
<reference evidence="2 3" key="1">
    <citation type="submission" date="2023-07" db="EMBL/GenBank/DDBJ databases">
        <title>Genomic Encyclopedia of Type Strains, Phase IV (KMG-IV): sequencing the most valuable type-strain genomes for metagenomic binning, comparative biology and taxonomic classification.</title>
        <authorList>
            <person name="Goeker M."/>
        </authorList>
    </citation>
    <scope>NUCLEOTIDE SEQUENCE [LARGE SCALE GENOMIC DNA]</scope>
    <source>
        <strain evidence="2 3">DSM 1112</strain>
    </source>
</reference>
<keyword evidence="3" id="KW-1185">Reference proteome</keyword>
<protein>
    <submittedName>
        <fullName evidence="2">Uncharacterized protein</fullName>
    </submittedName>
</protein>
<dbReference type="RefSeq" id="WP_307228792.1">
    <property type="nucleotide sequence ID" value="NZ_JAUSVF010000001.1"/>
</dbReference>
<evidence type="ECO:0000256" key="1">
    <source>
        <dbReference type="SAM" id="SignalP"/>
    </source>
</evidence>
<gene>
    <name evidence="2" type="ORF">QO002_001830</name>
</gene>
<feature type="signal peptide" evidence="1">
    <location>
        <begin position="1"/>
        <end position="19"/>
    </location>
</feature>
<sequence length="147" mass="16216">MKKLLMLIAAAGIAGSAHAQEQGDPFTPQQHYEIGQALIQCSAYFRMGADAARRAGLTQNVTAFEDNERGWKLVGVVMLVDGLTPDRQPHTEEIAKTMSDIKLADLMAKRELHGESFAQISTDQFTQECGPLRELQKAMVRSLRSGR</sequence>
<dbReference type="EMBL" id="JAUSVF010000001">
    <property type="protein sequence ID" value="MDQ0319692.1"/>
    <property type="molecule type" value="Genomic_DNA"/>
</dbReference>
<proteinExistence type="predicted"/>
<feature type="chain" id="PRO_5046784678" evidence="1">
    <location>
        <begin position="20"/>
        <end position="147"/>
    </location>
</feature>
<accession>A0ABU0BN63</accession>
<dbReference type="Proteomes" id="UP001230207">
    <property type="component" value="Unassembled WGS sequence"/>
</dbReference>
<name>A0ABU0BN63_9HYPH</name>